<dbReference type="PANTHER" id="PTHR12634:SF15">
    <property type="entry name" value="SERINE_THREONINE-PROTEIN PHOSPHATASE 6 REGULATORY SUBUNIT 2"/>
    <property type="match status" value="1"/>
</dbReference>
<accession>A0A7K9I2W5</accession>
<gene>
    <name evidence="2" type="primary">Ppp6r2_1</name>
    <name evidence="2" type="ORF">BUCCAP_R15815</name>
</gene>
<dbReference type="Proteomes" id="UP000534107">
    <property type="component" value="Unassembled WGS sequence"/>
</dbReference>
<keyword evidence="3" id="KW-1185">Reference proteome</keyword>
<dbReference type="GO" id="GO:0005829">
    <property type="term" value="C:cytosol"/>
    <property type="evidence" value="ECO:0007669"/>
    <property type="project" value="TreeGrafter"/>
</dbReference>
<dbReference type="PANTHER" id="PTHR12634">
    <property type="entry name" value="SIT4 YEAST -ASSOCIATING PROTEIN-RELATED"/>
    <property type="match status" value="1"/>
</dbReference>
<reference evidence="2 3" key="1">
    <citation type="submission" date="2019-09" db="EMBL/GenBank/DDBJ databases">
        <title>Bird 10,000 Genomes (B10K) Project - Family phase.</title>
        <authorList>
            <person name="Zhang G."/>
        </authorList>
    </citation>
    <scope>NUCLEOTIDE SEQUENCE [LARGE SCALE GENOMIC DNA]</scope>
    <source>
        <strain evidence="2">B10K-DU-001-16</strain>
        <tissue evidence="2">Muscle</tissue>
    </source>
</reference>
<feature type="non-terminal residue" evidence="2">
    <location>
        <position position="1"/>
    </location>
</feature>
<dbReference type="GO" id="GO:0019888">
    <property type="term" value="F:protein phosphatase regulator activity"/>
    <property type="evidence" value="ECO:0007669"/>
    <property type="project" value="TreeGrafter"/>
</dbReference>
<comment type="caution">
    <text evidence="2">The sequence shown here is derived from an EMBL/GenBank/DDBJ whole genome shotgun (WGS) entry which is preliminary data.</text>
</comment>
<feature type="non-terminal residue" evidence="2">
    <location>
        <position position="76"/>
    </location>
</feature>
<evidence type="ECO:0000256" key="1">
    <source>
        <dbReference type="ARBA" id="ARBA00006180"/>
    </source>
</evidence>
<comment type="similarity">
    <text evidence="1">Belongs to the SAPS family.</text>
</comment>
<organism evidence="2 3">
    <name type="scientific">Bucco capensis</name>
    <name type="common">collared puffbird</name>
    <dbReference type="NCBI Taxonomy" id="135168"/>
    <lineage>
        <taxon>Eukaryota</taxon>
        <taxon>Metazoa</taxon>
        <taxon>Chordata</taxon>
        <taxon>Craniata</taxon>
        <taxon>Vertebrata</taxon>
        <taxon>Euteleostomi</taxon>
        <taxon>Archelosauria</taxon>
        <taxon>Archosauria</taxon>
        <taxon>Dinosauria</taxon>
        <taxon>Saurischia</taxon>
        <taxon>Theropoda</taxon>
        <taxon>Coelurosauria</taxon>
        <taxon>Aves</taxon>
        <taxon>Neognathae</taxon>
        <taxon>Neoaves</taxon>
        <taxon>Telluraves</taxon>
        <taxon>Coraciimorphae</taxon>
        <taxon>Piciformes</taxon>
        <taxon>Bucconidae</taxon>
        <taxon>Bucco</taxon>
    </lineage>
</organism>
<dbReference type="EMBL" id="VWZO01018215">
    <property type="protein sequence ID" value="NXH20423.1"/>
    <property type="molecule type" value="Genomic_DNA"/>
</dbReference>
<dbReference type="GO" id="GO:0019903">
    <property type="term" value="F:protein phosphatase binding"/>
    <property type="evidence" value="ECO:0007669"/>
    <property type="project" value="InterPro"/>
</dbReference>
<name>A0A7K9I2W5_9PICI</name>
<dbReference type="InterPro" id="IPR007587">
    <property type="entry name" value="SAPS"/>
</dbReference>
<dbReference type="AlphaFoldDB" id="A0A7K9I2W5"/>
<evidence type="ECO:0000313" key="2">
    <source>
        <dbReference type="EMBL" id="NXH20423.1"/>
    </source>
</evidence>
<sequence length="76" mass="8957">MFWKFDWHTTSRVDKLLEKEAVPLAELMDEEDMSQECKAPNHKLLDLLCQQQCMEELGKLISQELPVAMEEKVCFK</sequence>
<proteinExistence type="inferred from homology"/>
<dbReference type="GO" id="GO:0005634">
    <property type="term" value="C:nucleus"/>
    <property type="evidence" value="ECO:0007669"/>
    <property type="project" value="TreeGrafter"/>
</dbReference>
<protein>
    <submittedName>
        <fullName evidence="2">PP6R2 phosphatase</fullName>
    </submittedName>
</protein>
<dbReference type="OrthoDB" id="295029at2759"/>
<evidence type="ECO:0000313" key="3">
    <source>
        <dbReference type="Proteomes" id="UP000534107"/>
    </source>
</evidence>